<keyword evidence="1" id="KW-0472">Membrane</keyword>
<sequence>MKNYEKNLLKLLTGRKRKGYIVLCLNPGVFSPFVTWWMGADIGDCSHGNYFVDLTEAVKDFNERT</sequence>
<proteinExistence type="predicted"/>
<protein>
    <submittedName>
        <fullName evidence="2">Uncharacterized protein</fullName>
    </submittedName>
</protein>
<comment type="caution">
    <text evidence="2">The sequence shown here is derived from an EMBL/GenBank/DDBJ whole genome shotgun (WGS) entry which is preliminary data.</text>
</comment>
<reference evidence="2" key="1">
    <citation type="journal article" date="2015" name="Nature">
        <title>Complex archaea that bridge the gap between prokaryotes and eukaryotes.</title>
        <authorList>
            <person name="Spang A."/>
            <person name="Saw J.H."/>
            <person name="Jorgensen S.L."/>
            <person name="Zaremba-Niedzwiedzka K."/>
            <person name="Martijn J."/>
            <person name="Lind A.E."/>
            <person name="van Eijk R."/>
            <person name="Schleper C."/>
            <person name="Guy L."/>
            <person name="Ettema T.J."/>
        </authorList>
    </citation>
    <scope>NUCLEOTIDE SEQUENCE</scope>
</reference>
<organism evidence="2">
    <name type="scientific">marine sediment metagenome</name>
    <dbReference type="NCBI Taxonomy" id="412755"/>
    <lineage>
        <taxon>unclassified sequences</taxon>
        <taxon>metagenomes</taxon>
        <taxon>ecological metagenomes</taxon>
    </lineage>
</organism>
<accession>A0A0F9BT93</accession>
<gene>
    <name evidence="2" type="ORF">LCGC14_2408570</name>
</gene>
<evidence type="ECO:0000313" key="2">
    <source>
        <dbReference type="EMBL" id="KKL25115.1"/>
    </source>
</evidence>
<keyword evidence="1" id="KW-0812">Transmembrane</keyword>
<dbReference type="AlphaFoldDB" id="A0A0F9BT93"/>
<keyword evidence="1" id="KW-1133">Transmembrane helix</keyword>
<feature type="transmembrane region" description="Helical" evidence="1">
    <location>
        <begin position="20"/>
        <end position="39"/>
    </location>
</feature>
<dbReference type="EMBL" id="LAZR01036336">
    <property type="protein sequence ID" value="KKL25115.1"/>
    <property type="molecule type" value="Genomic_DNA"/>
</dbReference>
<evidence type="ECO:0000256" key="1">
    <source>
        <dbReference type="SAM" id="Phobius"/>
    </source>
</evidence>
<name>A0A0F9BT93_9ZZZZ</name>